<sequence>MGELVAENSISPFMAIMWCFYPVAFVVGLELFLRALNDDDDDDEGGGVMSPVYQGGAA</sequence>
<feature type="region of interest" description="Disordered" evidence="1">
    <location>
        <begin position="39"/>
        <end position="58"/>
    </location>
</feature>
<name>E3ST52_9CAUD</name>
<dbReference type="GeneID" id="10328073"/>
<keyword evidence="4" id="KW-1185">Reference proteome</keyword>
<organism evidence="3 4">
    <name type="scientific">Prochlorococcus phage P-HM2</name>
    <dbReference type="NCBI Taxonomy" id="445696"/>
    <lineage>
        <taxon>Viruses</taxon>
        <taxon>Duplodnaviria</taxon>
        <taxon>Heunggongvirae</taxon>
        <taxon>Uroviricota</taxon>
        <taxon>Caudoviricetes</taxon>
        <taxon>Eurybiavirus</taxon>
        <taxon>Eurybiavirus PHM2</taxon>
    </lineage>
</organism>
<gene>
    <name evidence="3" type="ORF">PHM2_202</name>
</gene>
<evidence type="ECO:0000313" key="4">
    <source>
        <dbReference type="Proteomes" id="UP000006538"/>
    </source>
</evidence>
<evidence type="ECO:0000313" key="3">
    <source>
        <dbReference type="EMBL" id="ADO99980.1"/>
    </source>
</evidence>
<keyword evidence="2" id="KW-1133">Transmembrane helix</keyword>
<dbReference type="EMBL" id="GU075905">
    <property type="protein sequence ID" value="ADO99980.1"/>
    <property type="molecule type" value="Genomic_DNA"/>
</dbReference>
<evidence type="ECO:0000256" key="1">
    <source>
        <dbReference type="SAM" id="MobiDB-lite"/>
    </source>
</evidence>
<accession>E3ST52</accession>
<dbReference type="Proteomes" id="UP000006538">
    <property type="component" value="Segment"/>
</dbReference>
<keyword evidence="2" id="KW-0812">Transmembrane</keyword>
<dbReference type="KEGG" id="vg:10328073"/>
<evidence type="ECO:0000256" key="2">
    <source>
        <dbReference type="SAM" id="Phobius"/>
    </source>
</evidence>
<protein>
    <submittedName>
        <fullName evidence="3">Uncharacterized protein</fullName>
    </submittedName>
</protein>
<reference evidence="3 4" key="1">
    <citation type="journal article" date="2010" name="Environ. Microbiol.">
        <title>Genomic analysis of oceanic cyanobacterial myoviruses compared with T4-like myoviruses from diverse hosts and environments.</title>
        <authorList>
            <person name="Sullivan M.B."/>
            <person name="Huang K.H."/>
            <person name="Ignacio-Espinoza J.C."/>
            <person name="Berlin A.M."/>
            <person name="Kelly L."/>
            <person name="Weigele P.R."/>
            <person name="DeFrancesco A.S."/>
            <person name="Kern S.E."/>
            <person name="Thompson L.R."/>
            <person name="Young S."/>
            <person name="Yandava C."/>
            <person name="Fu R."/>
            <person name="Krastins B."/>
            <person name="Chase M."/>
            <person name="Sarracino D."/>
            <person name="Osburne M.S."/>
            <person name="Henn M.R."/>
            <person name="Chisholm S.W."/>
        </authorList>
    </citation>
    <scope>NUCLEOTIDE SEQUENCE [LARGE SCALE GENOMIC DNA]</scope>
    <source>
        <strain evidence="3">M4-259</strain>
    </source>
</reference>
<dbReference type="RefSeq" id="YP_004323571.1">
    <property type="nucleotide sequence ID" value="NC_015284.1"/>
</dbReference>
<feature type="transmembrane region" description="Helical" evidence="2">
    <location>
        <begin position="12"/>
        <end position="33"/>
    </location>
</feature>
<proteinExistence type="predicted"/>
<dbReference type="OrthoDB" id="28835at10239"/>
<keyword evidence="2" id="KW-0472">Membrane</keyword>